<evidence type="ECO:0000313" key="3">
    <source>
        <dbReference type="EMBL" id="SPO43444.1"/>
    </source>
</evidence>
<feature type="compositionally biased region" description="Polar residues" evidence="1">
    <location>
        <begin position="1129"/>
        <end position="1138"/>
    </location>
</feature>
<feature type="region of interest" description="Disordered" evidence="1">
    <location>
        <begin position="1036"/>
        <end position="1089"/>
    </location>
</feature>
<dbReference type="PANTHER" id="PTHR22957">
    <property type="entry name" value="TBC1 DOMAIN FAMILY MEMBER GTPASE-ACTIVATING PROTEIN"/>
    <property type="match status" value="1"/>
</dbReference>
<feature type="region of interest" description="Disordered" evidence="1">
    <location>
        <begin position="760"/>
        <end position="794"/>
    </location>
</feature>
<dbReference type="EMBL" id="OOIQ01000002">
    <property type="protein sequence ID" value="SPO43444.1"/>
    <property type="molecule type" value="Genomic_DNA"/>
</dbReference>
<feature type="region of interest" description="Disordered" evidence="1">
    <location>
        <begin position="1127"/>
        <end position="1219"/>
    </location>
</feature>
<feature type="compositionally biased region" description="Polar residues" evidence="1">
    <location>
        <begin position="972"/>
        <end position="988"/>
    </location>
</feature>
<dbReference type="AlphaFoldDB" id="A0A5C3FGB4"/>
<feature type="region of interest" description="Disordered" evidence="1">
    <location>
        <begin position="700"/>
        <end position="740"/>
    </location>
</feature>
<feature type="compositionally biased region" description="Polar residues" evidence="1">
    <location>
        <begin position="760"/>
        <end position="769"/>
    </location>
</feature>
<dbReference type="FunFam" id="1.10.472.80:FF:000048">
    <property type="entry name" value="TBC domain containing protein"/>
    <property type="match status" value="1"/>
</dbReference>
<feature type="compositionally biased region" description="Basic and acidic residues" evidence="1">
    <location>
        <begin position="700"/>
        <end position="709"/>
    </location>
</feature>
<feature type="compositionally biased region" description="Low complexity" evidence="1">
    <location>
        <begin position="345"/>
        <end position="360"/>
    </location>
</feature>
<dbReference type="GO" id="GO:0005096">
    <property type="term" value="F:GTPase activator activity"/>
    <property type="evidence" value="ECO:0007669"/>
    <property type="project" value="TreeGrafter"/>
</dbReference>
<dbReference type="PANTHER" id="PTHR22957:SF27">
    <property type="entry name" value="TBC1 DOMAIN FAMILY MEMBER 13"/>
    <property type="match status" value="1"/>
</dbReference>
<evidence type="ECO:0000313" key="4">
    <source>
        <dbReference type="Proteomes" id="UP000325008"/>
    </source>
</evidence>
<dbReference type="Pfam" id="PF00566">
    <property type="entry name" value="RabGAP-TBC"/>
    <property type="match status" value="1"/>
</dbReference>
<dbReference type="Gene3D" id="1.10.8.270">
    <property type="entry name" value="putative rabgap domain of human tbc1 domain family member 14 like domains"/>
    <property type="match status" value="1"/>
</dbReference>
<dbReference type="OrthoDB" id="29853at2759"/>
<sequence length="1219" mass="129473">MSSSQPRAGDASLLHLLDPNDLLPGHTTADLYSLRHFTLRGGLPDSPSWLRAQAWKVLLGYLPPEKKEWPSVLAKRRKEYYQFLSDLSPLSSSTQQPVPPHQTTNNDRLLDQIYKDVVRSRKNGFAFYQASPRPSASCPIVPTPTPDDNQPGTSLGHVQRLSAKDNLLHRLAAISPEYRQQLMLERTTSTTSSSSNGSRPPPHVLHLNSSLSVSTALNLAANGAPDSSSEPIKSPPIVLSPPSPGGLSRESSRQSFTSADDALQSSTHGSHQDADNDHASKSAIFDAGTQPQDTIHGERNWHSLVRILYIFALLNPSIAYVQGMNEALFILLYVFGSAQYPSATSASIAPSTSQQSIAAADGERPWDNDADLADTTTHAEADAFWCFSTLVGEMRELYDFERVEQQSRAGAPLVADHQPSQTGMAGALLRFSLRIKWLDPPLWRDLRASSLDPRLPYYSLRWLACLLSTELSLPSVLRIWDALLAEQDSNSVSGSAKIEFLIDVCASMILHIKPLLPSSGDGHQLESDGFSAGMRVLQAYPDDDIAPVVEAATLVRQRRLAADLTGDGPPTELDDGDDSNATLAAVKARAAQAWREWKSPTPSSPATPSRTVPKADSGTPTTKGGWLVSRARARPSLSAEDADTSTTSSADGDTSDVSTASKGSFSGFLAKYAEAMQSSDAAANLSKASTNLTAKALARFGDRSSRESTPEASVPHQRYGSLGRGLPLSPPPSESGAGDSRVATIGAIGANFFGRKRTNTVEGRSQSAAFHSPRTPDMTRWSRDTMPDFPLPNVSDSPAGRMDYVNAFGKRLSVAANGRSMASPASSVAGDDSGERRASESAGSVALPSMRAAARMGILPARYREESASPRAAVGPKPLLLSQAARPPREGSSAGTLTVDEPSRKISSGPMGHSMSRENSHETRSNTSASFSRRSSRSTSVADSRRSSVVDFADAGMPGLAEPDTLPPLPSLTGQSAAATLPSRSGSFASDAGRPIVLQGGAKDGVVSAGAFARATKAEERPEFGQVASSSDVPLVAGASIGRPRGANRQRTSSSTVESAVSTSGSLGNRVSNRSSQTTNADASVGPVLNEEFVDEPSGMEDCSAEEWRPGHAVALTDATEEAVRKYTLTDQPTTKEPPSTAGLVRTKRYVKNRQMSTASTASTARRSALRLSNRSSIDPTANAEVEEAGVEAGLDSLALNGSEPPRAPTPSTDRSTFI</sequence>
<dbReference type="Gene3D" id="1.10.472.80">
    <property type="entry name" value="Ypt/Rab-GAP domain of gyp1p, domain 3"/>
    <property type="match status" value="1"/>
</dbReference>
<dbReference type="InterPro" id="IPR000195">
    <property type="entry name" value="Rab-GAP-TBC_dom"/>
</dbReference>
<reference evidence="3" key="1">
    <citation type="submission" date="2018-03" db="EMBL/GenBank/DDBJ databases">
        <authorList>
            <person name="Guldener U."/>
        </authorList>
    </citation>
    <scope>NUCLEOTIDE SEQUENCE [LARGE SCALE GENOMIC DNA]</scope>
    <source>
        <strain evidence="3">ATCC34888</strain>
    </source>
</reference>
<feature type="compositionally biased region" description="Low complexity" evidence="1">
    <location>
        <begin position="1052"/>
        <end position="1066"/>
    </location>
</feature>
<evidence type="ECO:0000256" key="1">
    <source>
        <dbReference type="SAM" id="MobiDB-lite"/>
    </source>
</evidence>
<feature type="region of interest" description="Disordered" evidence="1">
    <location>
        <begin position="818"/>
        <end position="846"/>
    </location>
</feature>
<organism evidence="3 4">
    <name type="scientific">Pseudozyma antarctica</name>
    <name type="common">Yeast</name>
    <name type="synonym">Candida antarctica</name>
    <dbReference type="NCBI Taxonomy" id="84753"/>
    <lineage>
        <taxon>Eukaryota</taxon>
        <taxon>Fungi</taxon>
        <taxon>Dikarya</taxon>
        <taxon>Basidiomycota</taxon>
        <taxon>Ustilaginomycotina</taxon>
        <taxon>Ustilaginomycetes</taxon>
        <taxon>Ustilaginales</taxon>
        <taxon>Ustilaginaceae</taxon>
        <taxon>Moesziomyces</taxon>
    </lineage>
</organism>
<feature type="region of interest" description="Disordered" evidence="1">
    <location>
        <begin position="592"/>
        <end position="660"/>
    </location>
</feature>
<accession>A0A5C3FGB4</accession>
<keyword evidence="4" id="KW-1185">Reference proteome</keyword>
<name>A0A5C3FGB4_PSEA2</name>
<dbReference type="SUPFAM" id="SSF47923">
    <property type="entry name" value="Ypt/Rab-GAP domain of gyp1p"/>
    <property type="match status" value="3"/>
</dbReference>
<dbReference type="Proteomes" id="UP000325008">
    <property type="component" value="Unassembled WGS sequence"/>
</dbReference>
<proteinExistence type="predicted"/>
<feature type="compositionally biased region" description="Polar residues" evidence="1">
    <location>
        <begin position="1210"/>
        <end position="1219"/>
    </location>
</feature>
<feature type="compositionally biased region" description="Low complexity" evidence="1">
    <location>
        <begin position="1157"/>
        <end position="1177"/>
    </location>
</feature>
<feature type="region of interest" description="Disordered" evidence="1">
    <location>
        <begin position="185"/>
        <end position="206"/>
    </location>
</feature>
<feature type="region of interest" description="Disordered" evidence="1">
    <location>
        <begin position="867"/>
        <end position="995"/>
    </location>
</feature>
<dbReference type="SMART" id="SM00164">
    <property type="entry name" value="TBC"/>
    <property type="match status" value="1"/>
</dbReference>
<evidence type="ECO:0000259" key="2">
    <source>
        <dbReference type="PROSITE" id="PS50086"/>
    </source>
</evidence>
<gene>
    <name evidence="3" type="ORF">PSANT_01129</name>
</gene>
<dbReference type="PROSITE" id="PS50086">
    <property type="entry name" value="TBC_RABGAP"/>
    <property type="match status" value="1"/>
</dbReference>
<feature type="domain" description="Rab-GAP TBC" evidence="2">
    <location>
        <begin position="45"/>
        <end position="487"/>
    </location>
</feature>
<dbReference type="GO" id="GO:0006886">
    <property type="term" value="P:intracellular protein transport"/>
    <property type="evidence" value="ECO:0007669"/>
    <property type="project" value="TreeGrafter"/>
</dbReference>
<protein>
    <submittedName>
        <fullName evidence="3">Related to GYP1 - cis-golgi GTPase-activating protein</fullName>
    </submittedName>
</protein>
<dbReference type="InterPro" id="IPR035969">
    <property type="entry name" value="Rab-GAP_TBC_sf"/>
</dbReference>
<feature type="region of interest" description="Disordered" evidence="1">
    <location>
        <begin position="345"/>
        <end position="371"/>
    </location>
</feature>
<feature type="compositionally biased region" description="Polar residues" evidence="1">
    <location>
        <begin position="1067"/>
        <end position="1082"/>
    </location>
</feature>
<dbReference type="Gene3D" id="1.10.10.750">
    <property type="entry name" value="Ypt/Rab-GAP domain of gyp1p, domain 1"/>
    <property type="match status" value="1"/>
</dbReference>
<feature type="region of interest" description="Disordered" evidence="1">
    <location>
        <begin position="133"/>
        <end position="156"/>
    </location>
</feature>
<feature type="compositionally biased region" description="Low complexity" evidence="1">
    <location>
        <begin position="592"/>
        <end position="609"/>
    </location>
</feature>
<feature type="compositionally biased region" description="Polar residues" evidence="1">
    <location>
        <begin position="253"/>
        <end position="269"/>
    </location>
</feature>
<comment type="caution">
    <text evidence="3">The sequence shown here is derived from an EMBL/GenBank/DDBJ whole genome shotgun (WGS) entry which is preliminary data.</text>
</comment>
<feature type="region of interest" description="Disordered" evidence="1">
    <location>
        <begin position="221"/>
        <end position="277"/>
    </location>
</feature>
<feature type="compositionally biased region" description="Basic and acidic residues" evidence="1">
    <location>
        <begin position="915"/>
        <end position="924"/>
    </location>
</feature>
<feature type="compositionally biased region" description="Low complexity" evidence="1">
    <location>
        <begin position="636"/>
        <end position="660"/>
    </location>
</feature>
<feature type="compositionally biased region" description="Low complexity" evidence="1">
    <location>
        <begin position="925"/>
        <end position="942"/>
    </location>
</feature>